<dbReference type="InterPro" id="IPR006313">
    <property type="entry name" value="EfeB/EfeN"/>
</dbReference>
<comment type="subcellular location">
    <subcellularLocation>
        <location evidence="1">Cell envelope</location>
    </subcellularLocation>
</comment>
<dbReference type="EMBL" id="SHLC01000001">
    <property type="protein sequence ID" value="RZU65820.1"/>
    <property type="molecule type" value="Genomic_DNA"/>
</dbReference>
<dbReference type="RefSeq" id="WP_130506111.1">
    <property type="nucleotide sequence ID" value="NZ_SHLC01000001.1"/>
</dbReference>
<comment type="similarity">
    <text evidence="9 13">Belongs to the DyP-type peroxidase family.</text>
</comment>
<evidence type="ECO:0000256" key="5">
    <source>
        <dbReference type="ARBA" id="ARBA00022729"/>
    </source>
</evidence>
<dbReference type="PANTHER" id="PTHR30521">
    <property type="entry name" value="DEFERROCHELATASE/PEROXIDASE"/>
    <property type="match status" value="1"/>
</dbReference>
<reference evidence="17 18" key="1">
    <citation type="submission" date="2019-02" db="EMBL/GenBank/DDBJ databases">
        <title>Sequencing the genomes of 1000 actinobacteria strains.</title>
        <authorList>
            <person name="Klenk H.-P."/>
        </authorList>
    </citation>
    <scope>NUCLEOTIDE SEQUENCE [LARGE SCALE GENOMIC DNA]</scope>
    <source>
        <strain evidence="17 18">DSM 18319</strain>
    </source>
</reference>
<dbReference type="EC" id="1.11.1.-" evidence="13"/>
<keyword evidence="7 13" id="KW-0408">Iron</keyword>
<dbReference type="PROSITE" id="PS51404">
    <property type="entry name" value="DYP_PEROXIDASE"/>
    <property type="match status" value="1"/>
</dbReference>
<keyword evidence="6 13" id="KW-0560">Oxidoreductase</keyword>
<dbReference type="GO" id="GO:0030313">
    <property type="term" value="C:cell envelope"/>
    <property type="evidence" value="ECO:0007669"/>
    <property type="project" value="UniProtKB-SubCell"/>
</dbReference>
<keyword evidence="4 13" id="KW-0479">Metal-binding</keyword>
<keyword evidence="18" id="KW-1185">Reference proteome</keyword>
<evidence type="ECO:0000313" key="17">
    <source>
        <dbReference type="EMBL" id="RZU65820.1"/>
    </source>
</evidence>
<keyword evidence="3 13" id="KW-0349">Heme</keyword>
<protein>
    <recommendedName>
        <fullName evidence="10 13">Deferrochelatase</fullName>
        <ecNumber evidence="13">1.11.1.-</ecNumber>
    </recommendedName>
    <alternativeName>
        <fullName evidence="11 13">Peroxidase EfeB</fullName>
    </alternativeName>
</protein>
<evidence type="ECO:0000259" key="16">
    <source>
        <dbReference type="Pfam" id="PF20628"/>
    </source>
</evidence>
<evidence type="ECO:0000256" key="7">
    <source>
        <dbReference type="ARBA" id="ARBA00023004"/>
    </source>
</evidence>
<dbReference type="GO" id="GO:0005829">
    <property type="term" value="C:cytosol"/>
    <property type="evidence" value="ECO:0007669"/>
    <property type="project" value="TreeGrafter"/>
</dbReference>
<dbReference type="NCBIfam" id="TIGR01413">
    <property type="entry name" value="Dyp_perox_fam"/>
    <property type="match status" value="1"/>
</dbReference>
<sequence length="454" mass="47067">MSTHDDGSLGTPAGGTPAGESGAASDAAPGDGTAERRGLSRRGLLGLAGATVAGIGLGIGADRAVIAATGSASSAVARSYAFYGAHQAGIVTPAQDRLHFAAFDMAGDATRADLIELLQDWTVAAAAMTAGKDVGEFGAVGGNYDAPPSDTGEAQGLPASGLTITFGFGPSLFRGPADADRFGLAGKQPPALTRLPHFPGDMLDPAASDGDLCIQACADDPQVAVHAIRNLTRIAFGRASLRWSQLGFGRTSSTSTTQATPRNLFGFKDGTANVKAEETATVDKQIWVNAADGPAWMSGGSYLVARRIRMTIETWDRTILREQEAVIGRTKGEGAPLSGGSEFTEPDFEATGRAEQPLIPETAHVRLSHPSKNGGAAMLRRGYNFVDGNDELGRLNAGLFFLSYQRSPEQFITVQSQLAKNDALNEYIRHVGSALFAVPPGAGQGGYVGEALFA</sequence>
<dbReference type="GO" id="GO:0004601">
    <property type="term" value="F:peroxidase activity"/>
    <property type="evidence" value="ECO:0007669"/>
    <property type="project" value="UniProtKB-KW"/>
</dbReference>
<feature type="domain" description="Dyp-type peroxidase C-terminal" evidence="16">
    <location>
        <begin position="260"/>
        <end position="441"/>
    </location>
</feature>
<dbReference type="InterPro" id="IPR011008">
    <property type="entry name" value="Dimeric_a/b-barrel"/>
</dbReference>
<evidence type="ECO:0000256" key="3">
    <source>
        <dbReference type="ARBA" id="ARBA00022617"/>
    </source>
</evidence>
<dbReference type="InterPro" id="IPR006314">
    <property type="entry name" value="Dyp_peroxidase"/>
</dbReference>
<evidence type="ECO:0000256" key="12">
    <source>
        <dbReference type="ARBA" id="ARBA00048856"/>
    </source>
</evidence>
<organism evidence="17 18">
    <name type="scientific">Microterricola gilva</name>
    <dbReference type="NCBI Taxonomy" id="393267"/>
    <lineage>
        <taxon>Bacteria</taxon>
        <taxon>Bacillati</taxon>
        <taxon>Actinomycetota</taxon>
        <taxon>Actinomycetes</taxon>
        <taxon>Micrococcales</taxon>
        <taxon>Microbacteriaceae</taxon>
        <taxon>Microterricola</taxon>
    </lineage>
</organism>
<dbReference type="PANTHER" id="PTHR30521:SF4">
    <property type="entry name" value="DEFERROCHELATASE"/>
    <property type="match status" value="1"/>
</dbReference>
<comment type="catalytic activity">
    <reaction evidence="12">
        <text>heme b + 2 H(+) = protoporphyrin IX + Fe(2+)</text>
        <dbReference type="Rhea" id="RHEA:22584"/>
        <dbReference type="ChEBI" id="CHEBI:15378"/>
        <dbReference type="ChEBI" id="CHEBI:29033"/>
        <dbReference type="ChEBI" id="CHEBI:57306"/>
        <dbReference type="ChEBI" id="CHEBI:60344"/>
        <dbReference type="EC" id="4.98.1.1"/>
    </reaction>
    <physiologicalReaction direction="left-to-right" evidence="12">
        <dbReference type="Rhea" id="RHEA:22585"/>
    </physiologicalReaction>
</comment>
<feature type="region of interest" description="Disordered" evidence="14">
    <location>
        <begin position="331"/>
        <end position="351"/>
    </location>
</feature>
<comment type="cofactor">
    <cofactor evidence="13">
        <name>heme b</name>
        <dbReference type="ChEBI" id="CHEBI:60344"/>
    </cofactor>
    <text evidence="13">Binds 1 heme b (iron(II)-protoporphyrin IX) group non-covalently per subunit.</text>
</comment>
<dbReference type="InterPro" id="IPR006311">
    <property type="entry name" value="TAT_signal"/>
</dbReference>
<comment type="function">
    <text evidence="13">Involved in the recovery of exogenous heme iron. Extracts iron from heme while preserving the protoporphyrin ring intact.</text>
</comment>
<keyword evidence="2 13" id="KW-0575">Peroxidase</keyword>
<name>A0A4Q8AMJ8_9MICO</name>
<dbReference type="GO" id="GO:0033212">
    <property type="term" value="P:iron import into cell"/>
    <property type="evidence" value="ECO:0007669"/>
    <property type="project" value="InterPro"/>
</dbReference>
<gene>
    <name evidence="17" type="ORF">EV379_2158</name>
</gene>
<evidence type="ECO:0000256" key="2">
    <source>
        <dbReference type="ARBA" id="ARBA00022559"/>
    </source>
</evidence>
<evidence type="ECO:0000256" key="10">
    <source>
        <dbReference type="ARBA" id="ARBA00033771"/>
    </source>
</evidence>
<dbReference type="GO" id="GO:0020037">
    <property type="term" value="F:heme binding"/>
    <property type="evidence" value="ECO:0007669"/>
    <property type="project" value="InterPro"/>
</dbReference>
<accession>A0A4Q8AMJ8</accession>
<evidence type="ECO:0000256" key="13">
    <source>
        <dbReference type="RuleBase" id="RU365017"/>
    </source>
</evidence>
<dbReference type="Proteomes" id="UP000291483">
    <property type="component" value="Unassembled WGS sequence"/>
</dbReference>
<dbReference type="Pfam" id="PF04261">
    <property type="entry name" value="Dyp_perox_N"/>
    <property type="match status" value="1"/>
</dbReference>
<feature type="region of interest" description="Disordered" evidence="14">
    <location>
        <begin position="1"/>
        <end position="37"/>
    </location>
</feature>
<keyword evidence="5" id="KW-0732">Signal</keyword>
<evidence type="ECO:0000256" key="14">
    <source>
        <dbReference type="SAM" id="MobiDB-lite"/>
    </source>
</evidence>
<dbReference type="GO" id="GO:0004325">
    <property type="term" value="F:ferrochelatase activity"/>
    <property type="evidence" value="ECO:0007669"/>
    <property type="project" value="UniProtKB-EC"/>
</dbReference>
<evidence type="ECO:0000256" key="8">
    <source>
        <dbReference type="ARBA" id="ARBA00023239"/>
    </source>
</evidence>
<evidence type="ECO:0000256" key="6">
    <source>
        <dbReference type="ARBA" id="ARBA00023002"/>
    </source>
</evidence>
<dbReference type="NCBIfam" id="TIGR01412">
    <property type="entry name" value="tat_substr_1"/>
    <property type="match status" value="1"/>
</dbReference>
<dbReference type="InterPro" id="IPR048327">
    <property type="entry name" value="Dyp_perox_N"/>
</dbReference>
<evidence type="ECO:0000256" key="4">
    <source>
        <dbReference type="ARBA" id="ARBA00022723"/>
    </source>
</evidence>
<dbReference type="InterPro" id="IPR048328">
    <property type="entry name" value="Dyp_perox_C"/>
</dbReference>
<feature type="compositionally biased region" description="Low complexity" evidence="14">
    <location>
        <begin position="18"/>
        <end position="32"/>
    </location>
</feature>
<feature type="domain" description="Dyp-type peroxidase N-terminal" evidence="15">
    <location>
        <begin position="87"/>
        <end position="248"/>
    </location>
</feature>
<evidence type="ECO:0000256" key="1">
    <source>
        <dbReference type="ARBA" id="ARBA00004196"/>
    </source>
</evidence>
<evidence type="ECO:0000256" key="11">
    <source>
        <dbReference type="ARBA" id="ARBA00033775"/>
    </source>
</evidence>
<dbReference type="OrthoDB" id="9781066at2"/>
<dbReference type="AlphaFoldDB" id="A0A4Q8AMJ8"/>
<dbReference type="Pfam" id="PF20628">
    <property type="entry name" value="Dyp_perox_C"/>
    <property type="match status" value="1"/>
</dbReference>
<comment type="caution">
    <text evidence="17">The sequence shown here is derived from an EMBL/GenBank/DDBJ whole genome shotgun (WGS) entry which is preliminary data.</text>
</comment>
<dbReference type="GO" id="GO:0046872">
    <property type="term" value="F:metal ion binding"/>
    <property type="evidence" value="ECO:0007669"/>
    <property type="project" value="UniProtKB-KW"/>
</dbReference>
<proteinExistence type="inferred from homology"/>
<evidence type="ECO:0000256" key="9">
    <source>
        <dbReference type="ARBA" id="ARBA00025737"/>
    </source>
</evidence>
<evidence type="ECO:0000313" key="18">
    <source>
        <dbReference type="Proteomes" id="UP000291483"/>
    </source>
</evidence>
<keyword evidence="8" id="KW-0456">Lyase</keyword>
<evidence type="ECO:0000259" key="15">
    <source>
        <dbReference type="Pfam" id="PF04261"/>
    </source>
</evidence>
<dbReference type="PROSITE" id="PS51318">
    <property type="entry name" value="TAT"/>
    <property type="match status" value="1"/>
</dbReference>
<dbReference type="SUPFAM" id="SSF54909">
    <property type="entry name" value="Dimeric alpha+beta barrel"/>
    <property type="match status" value="1"/>
</dbReference>